<dbReference type="SUPFAM" id="SSF53383">
    <property type="entry name" value="PLP-dependent transferases"/>
    <property type="match status" value="1"/>
</dbReference>
<dbReference type="AlphaFoldDB" id="A0A845QMY7"/>
<dbReference type="EMBL" id="QXWK01000035">
    <property type="protein sequence ID" value="NBH62764.1"/>
    <property type="molecule type" value="Genomic_DNA"/>
</dbReference>
<dbReference type="InterPro" id="IPR000653">
    <property type="entry name" value="DegT/StrS_aminotransferase"/>
</dbReference>
<dbReference type="Proteomes" id="UP000446866">
    <property type="component" value="Unassembled WGS sequence"/>
</dbReference>
<dbReference type="RefSeq" id="WP_160203049.1">
    <property type="nucleotide sequence ID" value="NZ_QXWK01000035.1"/>
</dbReference>
<organism evidence="2 3">
    <name type="scientific">Anaerotruncus colihominis</name>
    <dbReference type="NCBI Taxonomy" id="169435"/>
    <lineage>
        <taxon>Bacteria</taxon>
        <taxon>Bacillati</taxon>
        <taxon>Bacillota</taxon>
        <taxon>Clostridia</taxon>
        <taxon>Eubacteriales</taxon>
        <taxon>Oscillospiraceae</taxon>
        <taxon>Anaerotruncus</taxon>
    </lineage>
</organism>
<keyword evidence="2" id="KW-0032">Aminotransferase</keyword>
<keyword evidence="3" id="KW-1185">Reference proteome</keyword>
<evidence type="ECO:0000313" key="2">
    <source>
        <dbReference type="EMBL" id="NBH62764.1"/>
    </source>
</evidence>
<keyword evidence="1" id="KW-0663">Pyridoxal phosphate</keyword>
<dbReference type="GO" id="GO:0008483">
    <property type="term" value="F:transaminase activity"/>
    <property type="evidence" value="ECO:0007669"/>
    <property type="project" value="UniProtKB-KW"/>
</dbReference>
<reference evidence="2 3" key="1">
    <citation type="submission" date="2018-08" db="EMBL/GenBank/DDBJ databases">
        <title>Murine metabolic-syndrome-specific gut microbial biobank.</title>
        <authorList>
            <person name="Liu C."/>
        </authorList>
    </citation>
    <scope>NUCLEOTIDE SEQUENCE [LARGE SCALE GENOMIC DNA]</scope>
    <source>
        <strain evidence="2 3">28</strain>
    </source>
</reference>
<keyword evidence="2" id="KW-0808">Transferase</keyword>
<evidence type="ECO:0000256" key="1">
    <source>
        <dbReference type="RuleBase" id="RU004508"/>
    </source>
</evidence>
<dbReference type="InterPro" id="IPR015424">
    <property type="entry name" value="PyrdxlP-dep_Trfase"/>
</dbReference>
<dbReference type="Gene3D" id="3.90.1150.10">
    <property type="entry name" value="Aspartate Aminotransferase, domain 1"/>
    <property type="match status" value="1"/>
</dbReference>
<accession>A0A845QMY7</accession>
<comment type="caution">
    <text evidence="2">The sequence shown here is derived from an EMBL/GenBank/DDBJ whole genome shotgun (WGS) entry which is preliminary data.</text>
</comment>
<name>A0A845QMY7_9FIRM</name>
<dbReference type="InterPro" id="IPR015421">
    <property type="entry name" value="PyrdxlP-dep_Trfase_major"/>
</dbReference>
<proteinExistence type="inferred from homology"/>
<comment type="similarity">
    <text evidence="1">Belongs to the DegT/DnrJ/EryC1 family.</text>
</comment>
<evidence type="ECO:0000313" key="3">
    <source>
        <dbReference type="Proteomes" id="UP000446866"/>
    </source>
</evidence>
<sequence>MLIGGFYSVDGALLMERPKNDDFALRLDCSAGKSSQYTHKIYTNNGRTASVYAMEHCADKMKGKKVLLPDYLCLSIISAVRWEGLSYDFYRVTKDLEIDLADLESKLDETVGMIYVIHYFSMPQPSDTVKYLCQLAKVHNLLIMEDITQALFSKTSKDSAFRRMGFGDYIVGSTRKWFPMTDGGICAIRNDVFEDASRDSVPALASAYDESVYKELLISVMRPLYASNPELEKESYLACEKEANASRYVNLTPRKMTEESKQIFFDTDAQALMRRRIENFRYLYSRLLQIPELTMLSRDIGEDGDCVPFGLTILADDRNGLYQHLVQHNIIPEIQWILPTEYYTPGEDAQYLSAHNLMLQCDQRYGIPEMKQVADAIEDYFRQK</sequence>
<protein>
    <submittedName>
        <fullName evidence="2">Aminotransferase class I/II-fold pyridoxal phosphate-dependent enzyme</fullName>
    </submittedName>
</protein>
<gene>
    <name evidence="2" type="ORF">D0435_14010</name>
</gene>
<dbReference type="InterPro" id="IPR015422">
    <property type="entry name" value="PyrdxlP-dep_Trfase_small"/>
</dbReference>
<dbReference type="Gene3D" id="3.40.640.10">
    <property type="entry name" value="Type I PLP-dependent aspartate aminotransferase-like (Major domain)"/>
    <property type="match status" value="1"/>
</dbReference>
<dbReference type="Pfam" id="PF01041">
    <property type="entry name" value="DegT_DnrJ_EryC1"/>
    <property type="match status" value="1"/>
</dbReference>